<comment type="similarity">
    <text evidence="1 4">Belongs to the short-chain dehydrogenases/reductases (SDR) family.</text>
</comment>
<evidence type="ECO:0000313" key="5">
    <source>
        <dbReference type="EMBL" id="NOU51951.1"/>
    </source>
</evidence>
<dbReference type="PRINTS" id="PR00081">
    <property type="entry name" value="GDHRDH"/>
</dbReference>
<dbReference type="PANTHER" id="PTHR43963">
    <property type="entry name" value="CARBONYL REDUCTASE 1-RELATED"/>
    <property type="match status" value="1"/>
</dbReference>
<evidence type="ECO:0000313" key="6">
    <source>
        <dbReference type="Proteomes" id="UP000586305"/>
    </source>
</evidence>
<dbReference type="InterPro" id="IPR036291">
    <property type="entry name" value="NAD(P)-bd_dom_sf"/>
</dbReference>
<evidence type="ECO:0000256" key="3">
    <source>
        <dbReference type="ARBA" id="ARBA00023002"/>
    </source>
</evidence>
<dbReference type="Gene3D" id="3.40.50.720">
    <property type="entry name" value="NAD(P)-binding Rossmann-like Domain"/>
    <property type="match status" value="1"/>
</dbReference>
<dbReference type="SUPFAM" id="SSF51735">
    <property type="entry name" value="NAD(P)-binding Rossmann-fold domains"/>
    <property type="match status" value="1"/>
</dbReference>
<dbReference type="RefSeq" id="WP_171627008.1">
    <property type="nucleotide sequence ID" value="NZ_JABBPG010000007.1"/>
</dbReference>
<dbReference type="Proteomes" id="UP000586305">
    <property type="component" value="Unassembled WGS sequence"/>
</dbReference>
<comment type="caution">
    <text evidence="5">The sequence shown here is derived from an EMBL/GenBank/DDBJ whole genome shotgun (WGS) entry which is preliminary data.</text>
</comment>
<organism evidence="5 6">
    <name type="scientific">Pseudoalteromonas caenipelagi</name>
    <dbReference type="NCBI Taxonomy" id="2726988"/>
    <lineage>
        <taxon>Bacteria</taxon>
        <taxon>Pseudomonadati</taxon>
        <taxon>Pseudomonadota</taxon>
        <taxon>Gammaproteobacteria</taxon>
        <taxon>Alteromonadales</taxon>
        <taxon>Pseudoalteromonadaceae</taxon>
        <taxon>Pseudoalteromonas</taxon>
    </lineage>
</organism>
<dbReference type="InterPro" id="IPR002347">
    <property type="entry name" value="SDR_fam"/>
</dbReference>
<dbReference type="GO" id="GO:0016491">
    <property type="term" value="F:oxidoreductase activity"/>
    <property type="evidence" value="ECO:0007669"/>
    <property type="project" value="UniProtKB-KW"/>
</dbReference>
<sequence length="236" mass="26430">MSKKVALVTGANRGIGLEICRQLIARDIHVVMACRNLEKVQKAQSKLAAQLPNALAKTSLVQLDMTCDEDFQTLEKTWCQEGIDILVNNAGISRAVTDTVVTESEENARLTLETNFWGAWRLSRMCIDAMKAKGYGRIVNISSGHGTYAKLDRYNPGYRISKLALNGLTKMFDDEVKDYEDILVNAMTPGWVRTHLGGLRAERSVEEGAETAVWLCMTNDKQIRGKLYKDRGVFPW</sequence>
<evidence type="ECO:0000256" key="2">
    <source>
        <dbReference type="ARBA" id="ARBA00022857"/>
    </source>
</evidence>
<accession>A0A849VJR0</accession>
<dbReference type="Pfam" id="PF00106">
    <property type="entry name" value="adh_short"/>
    <property type="match status" value="1"/>
</dbReference>
<evidence type="ECO:0000256" key="4">
    <source>
        <dbReference type="RuleBase" id="RU000363"/>
    </source>
</evidence>
<keyword evidence="3" id="KW-0560">Oxidoreductase</keyword>
<name>A0A849VJR0_9GAMM</name>
<gene>
    <name evidence="5" type="ORF">HG263_15570</name>
</gene>
<keyword evidence="6" id="KW-1185">Reference proteome</keyword>
<evidence type="ECO:0000256" key="1">
    <source>
        <dbReference type="ARBA" id="ARBA00006484"/>
    </source>
</evidence>
<proteinExistence type="inferred from homology"/>
<dbReference type="PRINTS" id="PR00080">
    <property type="entry name" value="SDRFAMILY"/>
</dbReference>
<dbReference type="EMBL" id="JABBPG010000007">
    <property type="protein sequence ID" value="NOU51951.1"/>
    <property type="molecule type" value="Genomic_DNA"/>
</dbReference>
<dbReference type="AlphaFoldDB" id="A0A849VJR0"/>
<reference evidence="5 6" key="1">
    <citation type="submission" date="2020-04" db="EMBL/GenBank/DDBJ databases">
        <title>Pseudoalteromonas caenipelagi sp. nov., isolated from a tidal flat.</title>
        <authorList>
            <person name="Park S."/>
            <person name="Yoon J.-H."/>
        </authorList>
    </citation>
    <scope>NUCLEOTIDE SEQUENCE [LARGE SCALE GENOMIC DNA]</scope>
    <source>
        <strain evidence="5 6">JBTF-M23</strain>
    </source>
</reference>
<keyword evidence="2" id="KW-0521">NADP</keyword>
<protein>
    <submittedName>
        <fullName evidence="5">SDR family NAD(P)-dependent oxidoreductase</fullName>
    </submittedName>
</protein>
<dbReference type="PANTHER" id="PTHR43963:SF6">
    <property type="entry name" value="CHAIN DEHYDROGENASE FAMILY PROTEIN, PUTATIVE (AFU_ORTHOLOGUE AFUA_3G15350)-RELATED"/>
    <property type="match status" value="1"/>
</dbReference>